<dbReference type="OrthoDB" id="1000885at2759"/>
<gene>
    <name evidence="2" type="ORF">HRI_001322600</name>
</gene>
<organism evidence="2 3">
    <name type="scientific">Hibiscus trionum</name>
    <name type="common">Flower of an hour</name>
    <dbReference type="NCBI Taxonomy" id="183268"/>
    <lineage>
        <taxon>Eukaryota</taxon>
        <taxon>Viridiplantae</taxon>
        <taxon>Streptophyta</taxon>
        <taxon>Embryophyta</taxon>
        <taxon>Tracheophyta</taxon>
        <taxon>Spermatophyta</taxon>
        <taxon>Magnoliopsida</taxon>
        <taxon>eudicotyledons</taxon>
        <taxon>Gunneridae</taxon>
        <taxon>Pentapetalae</taxon>
        <taxon>rosids</taxon>
        <taxon>malvids</taxon>
        <taxon>Malvales</taxon>
        <taxon>Malvaceae</taxon>
        <taxon>Malvoideae</taxon>
        <taxon>Hibiscus</taxon>
    </lineage>
</organism>
<dbReference type="EMBL" id="BSYR01000012">
    <property type="protein sequence ID" value="GMI76533.1"/>
    <property type="molecule type" value="Genomic_DNA"/>
</dbReference>
<dbReference type="Pfam" id="PF13456">
    <property type="entry name" value="RVT_3"/>
    <property type="match status" value="1"/>
</dbReference>
<dbReference type="InterPro" id="IPR053151">
    <property type="entry name" value="RNase_H-like"/>
</dbReference>
<dbReference type="PANTHER" id="PTHR47723:SF22">
    <property type="entry name" value="RNASE H TYPE-1 DOMAIN-CONTAINING PROTEIN"/>
    <property type="match status" value="1"/>
</dbReference>
<dbReference type="InterPro" id="IPR036397">
    <property type="entry name" value="RNaseH_sf"/>
</dbReference>
<evidence type="ECO:0000313" key="2">
    <source>
        <dbReference type="EMBL" id="GMI76533.1"/>
    </source>
</evidence>
<comment type="caution">
    <text evidence="2">The sequence shown here is derived from an EMBL/GenBank/DDBJ whole genome shotgun (WGS) entry which is preliminary data.</text>
</comment>
<dbReference type="Proteomes" id="UP001165190">
    <property type="component" value="Unassembled WGS sequence"/>
</dbReference>
<dbReference type="InterPro" id="IPR002156">
    <property type="entry name" value="RNaseH_domain"/>
</dbReference>
<dbReference type="SUPFAM" id="SSF53098">
    <property type="entry name" value="Ribonuclease H-like"/>
    <property type="match status" value="1"/>
</dbReference>
<name>A0A9W7LTY4_HIBTR</name>
<dbReference type="InterPro" id="IPR044730">
    <property type="entry name" value="RNase_H-like_dom_plant"/>
</dbReference>
<proteinExistence type="predicted"/>
<protein>
    <recommendedName>
        <fullName evidence="1">RNase H type-1 domain-containing protein</fullName>
    </recommendedName>
</protein>
<evidence type="ECO:0000259" key="1">
    <source>
        <dbReference type="Pfam" id="PF13456"/>
    </source>
</evidence>
<sequence length="137" mass="14654">MASTPRGFLKLNADGATRRDGSAGGVGGLVRNHKGETMLTYSKKTGPGPPILAELLAIKVGMEMVTTNQTLNSFQLIVESDSSTAIHWLSNPLVCPRVFKVLVGDIVQMGKVKSCTFRRIDRAINVDADTLAKRGIG</sequence>
<dbReference type="Gene3D" id="3.30.420.10">
    <property type="entry name" value="Ribonuclease H-like superfamily/Ribonuclease H"/>
    <property type="match status" value="1"/>
</dbReference>
<dbReference type="InterPro" id="IPR012337">
    <property type="entry name" value="RNaseH-like_sf"/>
</dbReference>
<dbReference type="CDD" id="cd06222">
    <property type="entry name" value="RNase_H_like"/>
    <property type="match status" value="1"/>
</dbReference>
<reference evidence="2" key="1">
    <citation type="submission" date="2023-05" db="EMBL/GenBank/DDBJ databases">
        <title>Genome and transcriptome analyses reveal genes involved in the formation of fine ridges on petal epidermal cells in Hibiscus trionum.</title>
        <authorList>
            <person name="Koshimizu S."/>
            <person name="Masuda S."/>
            <person name="Ishii T."/>
            <person name="Shirasu K."/>
            <person name="Hoshino A."/>
            <person name="Arita M."/>
        </authorList>
    </citation>
    <scope>NUCLEOTIDE SEQUENCE</scope>
    <source>
        <strain evidence="2">Hamamatsu line</strain>
    </source>
</reference>
<keyword evidence="3" id="KW-1185">Reference proteome</keyword>
<dbReference type="GO" id="GO:0004523">
    <property type="term" value="F:RNA-DNA hybrid ribonuclease activity"/>
    <property type="evidence" value="ECO:0007669"/>
    <property type="project" value="InterPro"/>
</dbReference>
<dbReference type="AlphaFoldDB" id="A0A9W7LTY4"/>
<dbReference type="PANTHER" id="PTHR47723">
    <property type="entry name" value="OS05G0353850 PROTEIN"/>
    <property type="match status" value="1"/>
</dbReference>
<feature type="domain" description="RNase H type-1" evidence="1">
    <location>
        <begin position="12"/>
        <end position="134"/>
    </location>
</feature>
<dbReference type="GO" id="GO:0003676">
    <property type="term" value="F:nucleic acid binding"/>
    <property type="evidence" value="ECO:0007669"/>
    <property type="project" value="InterPro"/>
</dbReference>
<evidence type="ECO:0000313" key="3">
    <source>
        <dbReference type="Proteomes" id="UP001165190"/>
    </source>
</evidence>
<accession>A0A9W7LTY4</accession>